<keyword evidence="1" id="KW-0812">Transmembrane</keyword>
<protein>
    <recommendedName>
        <fullName evidence="3">Major facilitator superfamily (MFS) profile domain-containing protein</fullName>
    </recommendedName>
</protein>
<dbReference type="SUPFAM" id="SSF103473">
    <property type="entry name" value="MFS general substrate transporter"/>
    <property type="match status" value="1"/>
</dbReference>
<organism evidence="2">
    <name type="scientific">bioreactor metagenome</name>
    <dbReference type="NCBI Taxonomy" id="1076179"/>
    <lineage>
        <taxon>unclassified sequences</taxon>
        <taxon>metagenomes</taxon>
        <taxon>ecological metagenomes</taxon>
    </lineage>
</organism>
<keyword evidence="1" id="KW-1133">Transmembrane helix</keyword>
<feature type="transmembrane region" description="Helical" evidence="1">
    <location>
        <begin position="91"/>
        <end position="112"/>
    </location>
</feature>
<dbReference type="InterPro" id="IPR036259">
    <property type="entry name" value="MFS_trans_sf"/>
</dbReference>
<sequence length="132" mass="14429">MNIMIYFFPILINSVLSGIFFITPYRLAAEGSSGIVVGMATAVWSVIYGLVSILIGRIANSRNAPVLIELGGIVVALSAFGFIILDGLYMQFFWIALNGCGIAFYCMPFQLFMKRLEPDARTGVVRASALYT</sequence>
<feature type="transmembrane region" description="Helical" evidence="1">
    <location>
        <begin position="34"/>
        <end position="55"/>
    </location>
</feature>
<feature type="transmembrane region" description="Helical" evidence="1">
    <location>
        <begin position="67"/>
        <end position="85"/>
    </location>
</feature>
<evidence type="ECO:0000256" key="1">
    <source>
        <dbReference type="SAM" id="Phobius"/>
    </source>
</evidence>
<accession>A0A644Z0U7</accession>
<proteinExistence type="predicted"/>
<reference evidence="2" key="1">
    <citation type="submission" date="2019-08" db="EMBL/GenBank/DDBJ databases">
        <authorList>
            <person name="Kucharzyk K."/>
            <person name="Murdoch R.W."/>
            <person name="Higgins S."/>
            <person name="Loffler F."/>
        </authorList>
    </citation>
    <scope>NUCLEOTIDE SEQUENCE</scope>
</reference>
<evidence type="ECO:0008006" key="3">
    <source>
        <dbReference type="Google" id="ProtNLM"/>
    </source>
</evidence>
<name>A0A644Z0U7_9ZZZZ</name>
<comment type="caution">
    <text evidence="2">The sequence shown here is derived from an EMBL/GenBank/DDBJ whole genome shotgun (WGS) entry which is preliminary data.</text>
</comment>
<feature type="transmembrane region" description="Helical" evidence="1">
    <location>
        <begin position="7"/>
        <end position="28"/>
    </location>
</feature>
<dbReference type="EMBL" id="VSSQ01006997">
    <property type="protein sequence ID" value="MPM34515.1"/>
    <property type="molecule type" value="Genomic_DNA"/>
</dbReference>
<keyword evidence="1" id="KW-0472">Membrane</keyword>
<evidence type="ECO:0000313" key="2">
    <source>
        <dbReference type="EMBL" id="MPM34515.1"/>
    </source>
</evidence>
<dbReference type="AlphaFoldDB" id="A0A644Z0U7"/>
<gene>
    <name evidence="2" type="ORF">SDC9_81099</name>
</gene>